<evidence type="ECO:0000313" key="1">
    <source>
        <dbReference type="EMBL" id="KAB2111180.1"/>
    </source>
</evidence>
<comment type="caution">
    <text evidence="1">The sequence shown here is derived from an EMBL/GenBank/DDBJ whole genome shotgun (WGS) entry which is preliminary data.</text>
</comment>
<organism evidence="1 2">
    <name type="scientific">Alternaria gaisen</name>
    <dbReference type="NCBI Taxonomy" id="167740"/>
    <lineage>
        <taxon>Eukaryota</taxon>
        <taxon>Fungi</taxon>
        <taxon>Dikarya</taxon>
        <taxon>Ascomycota</taxon>
        <taxon>Pezizomycotina</taxon>
        <taxon>Dothideomycetes</taxon>
        <taxon>Pleosporomycetidae</taxon>
        <taxon>Pleosporales</taxon>
        <taxon>Pleosporineae</taxon>
        <taxon>Pleosporaceae</taxon>
        <taxon>Alternaria</taxon>
        <taxon>Alternaria sect. Alternaria</taxon>
    </lineage>
</organism>
<reference evidence="1 2" key="1">
    <citation type="journal article" date="2019" name="bioRxiv">
        <title>Genomics, evolutionary history and diagnostics of the Alternaria alternata species group including apple and Asian pear pathotypes.</title>
        <authorList>
            <person name="Armitage A.D."/>
            <person name="Cockerton H.M."/>
            <person name="Sreenivasaprasad S."/>
            <person name="Woodhall J.W."/>
            <person name="Lane C.R."/>
            <person name="Harrison R.J."/>
            <person name="Clarkson J.P."/>
        </authorList>
    </citation>
    <scope>NUCLEOTIDE SEQUENCE [LARGE SCALE GENOMIC DNA]</scope>
    <source>
        <strain evidence="1 2">FERA 650</strain>
    </source>
</reference>
<protein>
    <submittedName>
        <fullName evidence="1">Uncharacterized protein</fullName>
    </submittedName>
</protein>
<proteinExistence type="predicted"/>
<keyword evidence="2" id="KW-1185">Reference proteome</keyword>
<dbReference type="Proteomes" id="UP000293547">
    <property type="component" value="Unassembled WGS sequence"/>
</dbReference>
<accession>A0ACB6G3I9</accession>
<name>A0ACB6G3I9_9PLEO</name>
<evidence type="ECO:0000313" key="2">
    <source>
        <dbReference type="Proteomes" id="UP000293547"/>
    </source>
</evidence>
<gene>
    <name evidence="1" type="ORF">AG0111_0g280</name>
</gene>
<sequence length="225" mass="25024">MSSCRHNSTTKTADPLPQLQQQLQVRDSQFSILPKHEIDAIYAAEYGEPTQQDCSDFLLLFLGLHEDIMELQGELLEITARGADAMTIAPCFYGRLNVIMKERIETLASGKPLRVEGYPPTYPGPMMLRWVREYDIATPSLYERIKGFPAAQVQQSLFEAPTTNTSTSTSTSLSATHAETETFTMMQGGHAKFDRKIAKLLGRGLASRSFGTEKELVTLPSNEMA</sequence>
<dbReference type="EMBL" id="PDWZ02000001">
    <property type="protein sequence ID" value="KAB2111180.1"/>
    <property type="molecule type" value="Genomic_DNA"/>
</dbReference>